<gene>
    <name evidence="2" type="ORF">HPB48_013084</name>
</gene>
<dbReference type="AlphaFoldDB" id="A0A9J6G3S4"/>
<comment type="caution">
    <text evidence="2">The sequence shown here is derived from an EMBL/GenBank/DDBJ whole genome shotgun (WGS) entry which is preliminary data.</text>
</comment>
<feature type="domain" description="Origin recognition complex subunit 5 C-terminal" evidence="1">
    <location>
        <begin position="353"/>
        <end position="430"/>
    </location>
</feature>
<organism evidence="2 3">
    <name type="scientific">Haemaphysalis longicornis</name>
    <name type="common">Bush tick</name>
    <dbReference type="NCBI Taxonomy" id="44386"/>
    <lineage>
        <taxon>Eukaryota</taxon>
        <taxon>Metazoa</taxon>
        <taxon>Ecdysozoa</taxon>
        <taxon>Arthropoda</taxon>
        <taxon>Chelicerata</taxon>
        <taxon>Arachnida</taxon>
        <taxon>Acari</taxon>
        <taxon>Parasitiformes</taxon>
        <taxon>Ixodida</taxon>
        <taxon>Ixodoidea</taxon>
        <taxon>Ixodidae</taxon>
        <taxon>Haemaphysalinae</taxon>
        <taxon>Haemaphysalis</taxon>
    </lineage>
</organism>
<dbReference type="InterPro" id="IPR047088">
    <property type="entry name" value="ORC5_C"/>
</dbReference>
<dbReference type="PANTHER" id="PTHR12705:SF0">
    <property type="entry name" value="ORIGIN RECOGNITION COMPLEX SUBUNIT 5"/>
    <property type="match status" value="1"/>
</dbReference>
<dbReference type="EMBL" id="JABSTR010000005">
    <property type="protein sequence ID" value="KAH9370162.1"/>
    <property type="molecule type" value="Genomic_DNA"/>
</dbReference>
<sequence>MGDDRVLSVLAQNVCREKQVETLLEAMGHVSAQRSFLGRVITVTVLAAARWALPMHLRVRPCLHRQDTRRELFNEDPQPASRLCQWLGGVYTPRLLFGTVLSQLTGSMDSCDNLCDFTRRLAEGLAEASPAYIVVDQAERLRGLGLLGALLRLRELCGRPLCCLLLSRAPWEKFRGSGGTEPFRVHFPQYSATELSRLLGGQSLLPAVLGGTTLSLRELQHAAAAVGAPTDGEEPKTPSWRKEMAAKLRQGLQSVYIRETSGSQQALRMELPFHARFLLLAAYLASYNPPGTDRKFFVKARTSNTKRQKKASQLLSQHLLGPKQFPLNRLVAIFHAIVDEQVAPSAVTLSQGSHPLSQHLLGPKQFPLNRLVAIFHAIVDEQVAPSAVTLSQVESLVSLRLLARVSREEQLSTPRYKCLVGLDCIRAVAK</sequence>
<accession>A0A9J6G3S4</accession>
<dbReference type="GO" id="GO:0003688">
    <property type="term" value="F:DNA replication origin binding"/>
    <property type="evidence" value="ECO:0007669"/>
    <property type="project" value="TreeGrafter"/>
</dbReference>
<reference evidence="2 3" key="1">
    <citation type="journal article" date="2020" name="Cell">
        <title>Large-Scale Comparative Analyses of Tick Genomes Elucidate Their Genetic Diversity and Vector Capacities.</title>
        <authorList>
            <consortium name="Tick Genome and Microbiome Consortium (TIGMIC)"/>
            <person name="Jia N."/>
            <person name="Wang J."/>
            <person name="Shi W."/>
            <person name="Du L."/>
            <person name="Sun Y."/>
            <person name="Zhan W."/>
            <person name="Jiang J.F."/>
            <person name="Wang Q."/>
            <person name="Zhang B."/>
            <person name="Ji P."/>
            <person name="Bell-Sakyi L."/>
            <person name="Cui X.M."/>
            <person name="Yuan T.T."/>
            <person name="Jiang B.G."/>
            <person name="Yang W.F."/>
            <person name="Lam T.T."/>
            <person name="Chang Q.C."/>
            <person name="Ding S.J."/>
            <person name="Wang X.J."/>
            <person name="Zhu J.G."/>
            <person name="Ruan X.D."/>
            <person name="Zhao L."/>
            <person name="Wei J.T."/>
            <person name="Ye R.Z."/>
            <person name="Que T.C."/>
            <person name="Du C.H."/>
            <person name="Zhou Y.H."/>
            <person name="Cheng J.X."/>
            <person name="Dai P.F."/>
            <person name="Guo W.B."/>
            <person name="Han X.H."/>
            <person name="Huang E.J."/>
            <person name="Li L.F."/>
            <person name="Wei W."/>
            <person name="Gao Y.C."/>
            <person name="Liu J.Z."/>
            <person name="Shao H.Z."/>
            <person name="Wang X."/>
            <person name="Wang C.C."/>
            <person name="Yang T.C."/>
            <person name="Huo Q.B."/>
            <person name="Li W."/>
            <person name="Chen H.Y."/>
            <person name="Chen S.E."/>
            <person name="Zhou L.G."/>
            <person name="Ni X.B."/>
            <person name="Tian J.H."/>
            <person name="Sheng Y."/>
            <person name="Liu T."/>
            <person name="Pan Y.S."/>
            <person name="Xia L.Y."/>
            <person name="Li J."/>
            <person name="Zhao F."/>
            <person name="Cao W.C."/>
        </authorList>
    </citation>
    <scope>NUCLEOTIDE SEQUENCE [LARGE SCALE GENOMIC DNA]</scope>
    <source>
        <strain evidence="2">HaeL-2018</strain>
    </source>
</reference>
<keyword evidence="3" id="KW-1185">Reference proteome</keyword>
<dbReference type="Pfam" id="PF14630">
    <property type="entry name" value="ORC5_C"/>
    <property type="match status" value="2"/>
</dbReference>
<dbReference type="GO" id="GO:0005664">
    <property type="term" value="C:nuclear origin of replication recognition complex"/>
    <property type="evidence" value="ECO:0007669"/>
    <property type="project" value="TreeGrafter"/>
</dbReference>
<dbReference type="OrthoDB" id="365981at2759"/>
<dbReference type="InterPro" id="IPR020796">
    <property type="entry name" value="ORC5"/>
</dbReference>
<dbReference type="VEuPathDB" id="VectorBase:HLOH_053017"/>
<dbReference type="OMA" id="KCILERA"/>
<proteinExistence type="predicted"/>
<feature type="domain" description="Origin recognition complex subunit 5 C-terminal" evidence="1">
    <location>
        <begin position="271"/>
        <end position="343"/>
    </location>
</feature>
<evidence type="ECO:0000313" key="2">
    <source>
        <dbReference type="EMBL" id="KAH9370162.1"/>
    </source>
</evidence>
<dbReference type="Proteomes" id="UP000821853">
    <property type="component" value="Chromosome 3"/>
</dbReference>
<evidence type="ECO:0000313" key="3">
    <source>
        <dbReference type="Proteomes" id="UP000821853"/>
    </source>
</evidence>
<name>A0A9J6G3S4_HAELO</name>
<dbReference type="PANTHER" id="PTHR12705">
    <property type="entry name" value="ORIGIN RECOGNITION COMPLEX SUBUNIT 5"/>
    <property type="match status" value="1"/>
</dbReference>
<dbReference type="GO" id="GO:0006270">
    <property type="term" value="P:DNA replication initiation"/>
    <property type="evidence" value="ECO:0007669"/>
    <property type="project" value="TreeGrafter"/>
</dbReference>
<protein>
    <recommendedName>
        <fullName evidence="1">Origin recognition complex subunit 5 C-terminal domain-containing protein</fullName>
    </recommendedName>
</protein>
<evidence type="ECO:0000259" key="1">
    <source>
        <dbReference type="Pfam" id="PF14630"/>
    </source>
</evidence>